<dbReference type="OrthoDB" id="289339at2"/>
<reference evidence="1 2" key="1">
    <citation type="submission" date="2017-06" db="EMBL/GenBank/DDBJ databases">
        <title>Genome sequencing of cyanobaciteial culture collection at National Institute for Environmental Studies (NIES).</title>
        <authorList>
            <person name="Hirose Y."/>
            <person name="Shimura Y."/>
            <person name="Fujisawa T."/>
            <person name="Nakamura Y."/>
            <person name="Kawachi M."/>
        </authorList>
    </citation>
    <scope>NUCLEOTIDE SEQUENCE [LARGE SCALE GENOMIC DNA]</scope>
    <source>
        <strain evidence="1 2">NIES-21</strain>
    </source>
</reference>
<organism evidence="1 2">
    <name type="scientific">Anabaenopsis circularis NIES-21</name>
    <dbReference type="NCBI Taxonomy" id="1085406"/>
    <lineage>
        <taxon>Bacteria</taxon>
        <taxon>Bacillati</taxon>
        <taxon>Cyanobacteriota</taxon>
        <taxon>Cyanophyceae</taxon>
        <taxon>Nostocales</taxon>
        <taxon>Nodulariaceae</taxon>
        <taxon>Anabaenopsis</taxon>
    </lineage>
</organism>
<keyword evidence="2" id="KW-1185">Reference proteome</keyword>
<dbReference type="EMBL" id="AP018174">
    <property type="protein sequence ID" value="BAY18212.1"/>
    <property type="molecule type" value="Genomic_DNA"/>
</dbReference>
<dbReference type="AlphaFoldDB" id="A0A1Z4GL53"/>
<sequence>MPELTVNISEASHQSLLKLAETSGESIQKVLDRAIENYRRYVFLAEANQAFTALRQNQTLWQEELAERQTWDQTVADGIEE</sequence>
<accession>A0A1Z4GL53</accession>
<evidence type="ECO:0008006" key="3">
    <source>
        <dbReference type="Google" id="ProtNLM"/>
    </source>
</evidence>
<evidence type="ECO:0000313" key="2">
    <source>
        <dbReference type="Proteomes" id="UP000218287"/>
    </source>
</evidence>
<proteinExistence type="predicted"/>
<evidence type="ECO:0000313" key="1">
    <source>
        <dbReference type="EMBL" id="BAY18212.1"/>
    </source>
</evidence>
<dbReference type="Proteomes" id="UP000218287">
    <property type="component" value="Chromosome"/>
</dbReference>
<gene>
    <name evidence="1" type="ORF">NIES21_40560</name>
</gene>
<name>A0A1Z4GL53_9CYAN</name>
<protein>
    <recommendedName>
        <fullName evidence="3">Toxin-antitoxin system protein</fullName>
    </recommendedName>
</protein>